<dbReference type="InterPro" id="IPR002591">
    <property type="entry name" value="Phosphodiest/P_Trfase"/>
</dbReference>
<feature type="compositionally biased region" description="Polar residues" evidence="1">
    <location>
        <begin position="168"/>
        <end position="184"/>
    </location>
</feature>
<organism evidence="2 3">
    <name type="scientific">Pseudomonas putida</name>
    <name type="common">Arthrobacter siderocapsulatus</name>
    <dbReference type="NCBI Taxonomy" id="303"/>
    <lineage>
        <taxon>Bacteria</taxon>
        <taxon>Pseudomonadati</taxon>
        <taxon>Pseudomonadota</taxon>
        <taxon>Gammaproteobacteria</taxon>
        <taxon>Pseudomonadales</taxon>
        <taxon>Pseudomonadaceae</taxon>
        <taxon>Pseudomonas</taxon>
    </lineage>
</organism>
<dbReference type="EMBL" id="UGUY01000001">
    <property type="protein sequence ID" value="SUD69614.1"/>
    <property type="molecule type" value="Genomic_DNA"/>
</dbReference>
<dbReference type="SUPFAM" id="SSF53649">
    <property type="entry name" value="Alkaline phosphatase-like"/>
    <property type="match status" value="1"/>
</dbReference>
<evidence type="ECO:0000256" key="1">
    <source>
        <dbReference type="SAM" id="MobiDB-lite"/>
    </source>
</evidence>
<evidence type="ECO:0000313" key="2">
    <source>
        <dbReference type="EMBL" id="SUD69614.1"/>
    </source>
</evidence>
<keyword evidence="2" id="KW-0378">Hydrolase</keyword>
<dbReference type="Pfam" id="PF01663">
    <property type="entry name" value="Phosphodiest"/>
    <property type="match status" value="1"/>
</dbReference>
<name>A0A379KNM8_PSEPU</name>
<dbReference type="InterPro" id="IPR017850">
    <property type="entry name" value="Alkaline_phosphatase_core_sf"/>
</dbReference>
<dbReference type="AlphaFoldDB" id="A0A379KNM8"/>
<dbReference type="Proteomes" id="UP000254602">
    <property type="component" value="Unassembled WGS sequence"/>
</dbReference>
<dbReference type="EC" id="3.11.1.2" evidence="2"/>
<dbReference type="GO" id="GO:0047400">
    <property type="term" value="F:phosphonoacetate hydrolase activity"/>
    <property type="evidence" value="ECO:0007669"/>
    <property type="project" value="UniProtKB-EC"/>
</dbReference>
<dbReference type="Gene3D" id="3.40.720.10">
    <property type="entry name" value="Alkaline Phosphatase, subunit A"/>
    <property type="match status" value="1"/>
</dbReference>
<feature type="region of interest" description="Disordered" evidence="1">
    <location>
        <begin position="159"/>
        <end position="184"/>
    </location>
</feature>
<protein>
    <submittedName>
        <fullName evidence="2">Phosphonoacetate hydrolase</fullName>
        <ecNumber evidence="2">3.11.1.2</ecNumber>
    </submittedName>
</protein>
<dbReference type="RefSeq" id="WP_115274724.1">
    <property type="nucleotide sequence ID" value="NZ_UGUY01000001.1"/>
</dbReference>
<evidence type="ECO:0000313" key="3">
    <source>
        <dbReference type="Proteomes" id="UP000254602"/>
    </source>
</evidence>
<accession>A0A379KNM8</accession>
<sequence>MTNAVSVNGTKYSWPKRPIVVICIDGSDQSYLQRCLGQASIPGIQNFIKQGFSSAVNGLISLFTCTSNMSIITGRSPPKHGISGNYYLDIETWRPVVKAGPELLRCDTVLAGFAHAGATVVSVNAEEKWRRQLGKGLTAGPGQISFSAEAARPCTLHEKPSAVATPVQKPSWQGSAPSTGLNQS</sequence>
<gene>
    <name evidence="2" type="primary">phnA_2</name>
    <name evidence="2" type="ORF">NCTC7914_03760</name>
</gene>
<proteinExistence type="predicted"/>
<reference evidence="2 3" key="1">
    <citation type="submission" date="2018-06" db="EMBL/GenBank/DDBJ databases">
        <authorList>
            <consortium name="Pathogen Informatics"/>
            <person name="Doyle S."/>
        </authorList>
    </citation>
    <scope>NUCLEOTIDE SEQUENCE [LARGE SCALE GENOMIC DNA]</scope>
    <source>
        <strain evidence="2 3">NCTC7914</strain>
    </source>
</reference>